<accession>A0A2U2BRW5</accession>
<dbReference type="RefSeq" id="WP_109253459.1">
    <property type="nucleotide sequence ID" value="NZ_QEXV01000005.1"/>
</dbReference>
<dbReference type="PANTHER" id="PTHR42194:SF1">
    <property type="entry name" value="UPF0276 PROTEIN HI_1600"/>
    <property type="match status" value="1"/>
</dbReference>
<name>A0A2U2BRW5_9PROT</name>
<dbReference type="OrthoDB" id="9763101at2"/>
<sequence>MLTHLPPSAGVGLKPDHFRETWETGGSHDGLWLEVHAENYMIAGGPRLAWLELIASRFPVSFHGVGLSLGGPEPLDADHLARWTALIERIEPAAVSEHIAWSVADGEYFADLLPTPATRAALERLCENIDRMQTALGRPILIENPAHYIPLKAEMSEPDFLAEACARTGCGLLLDLNNIAVSANNIGRSTGAYLAAIDFDRVGEIHIAGARPDPNLGQKLLIDSHDAPVDEPVWEMLARVIADHGPRPVLIERDSELPPFEDLMAERDRAQSLIAANRAALARHD</sequence>
<reference evidence="2" key="1">
    <citation type="submission" date="2018-05" db="EMBL/GenBank/DDBJ databases">
        <authorList>
            <person name="Liu B.-T."/>
        </authorList>
    </citation>
    <scope>NUCLEOTIDE SEQUENCE [LARGE SCALE GENOMIC DNA]</scope>
    <source>
        <strain evidence="2">WD6-1</strain>
    </source>
</reference>
<evidence type="ECO:0000313" key="1">
    <source>
        <dbReference type="EMBL" id="PWE16736.1"/>
    </source>
</evidence>
<comment type="caution">
    <text evidence="1">The sequence shown here is derived from an EMBL/GenBank/DDBJ whole genome shotgun (WGS) entry which is preliminary data.</text>
</comment>
<keyword evidence="2" id="KW-1185">Reference proteome</keyword>
<dbReference type="InterPro" id="IPR036237">
    <property type="entry name" value="Xyl_isomerase-like_sf"/>
</dbReference>
<dbReference type="PANTHER" id="PTHR42194">
    <property type="entry name" value="UPF0276 PROTEIN HI_1600"/>
    <property type="match status" value="1"/>
</dbReference>
<dbReference type="Proteomes" id="UP000245168">
    <property type="component" value="Unassembled WGS sequence"/>
</dbReference>
<dbReference type="AlphaFoldDB" id="A0A2U2BRW5"/>
<dbReference type="EMBL" id="QEXV01000005">
    <property type="protein sequence ID" value="PWE16736.1"/>
    <property type="molecule type" value="Genomic_DNA"/>
</dbReference>
<protein>
    <submittedName>
        <fullName evidence="1">DUF692 domain-containing protein</fullName>
    </submittedName>
</protein>
<dbReference type="Pfam" id="PF05114">
    <property type="entry name" value="MbnB_TglH_ChrH"/>
    <property type="match status" value="1"/>
</dbReference>
<dbReference type="NCBIfam" id="NF003818">
    <property type="entry name" value="PRK05409.1"/>
    <property type="match status" value="1"/>
</dbReference>
<evidence type="ECO:0000313" key="2">
    <source>
        <dbReference type="Proteomes" id="UP000245168"/>
    </source>
</evidence>
<dbReference type="InterPro" id="IPR007801">
    <property type="entry name" value="MbnB/TglH/ChrH"/>
</dbReference>
<dbReference type="SUPFAM" id="SSF51658">
    <property type="entry name" value="Xylose isomerase-like"/>
    <property type="match status" value="1"/>
</dbReference>
<gene>
    <name evidence="1" type="ORF">DDZ18_11060</name>
</gene>
<dbReference type="Gene3D" id="3.20.20.150">
    <property type="entry name" value="Divalent-metal-dependent TIM barrel enzymes"/>
    <property type="match status" value="1"/>
</dbReference>
<proteinExistence type="predicted"/>
<organism evidence="1 2">
    <name type="scientific">Marinicauda salina</name>
    <dbReference type="NCBI Taxonomy" id="2135793"/>
    <lineage>
        <taxon>Bacteria</taxon>
        <taxon>Pseudomonadati</taxon>
        <taxon>Pseudomonadota</taxon>
        <taxon>Alphaproteobacteria</taxon>
        <taxon>Maricaulales</taxon>
        <taxon>Maricaulaceae</taxon>
        <taxon>Marinicauda</taxon>
    </lineage>
</organism>